<keyword evidence="5 7" id="KW-0949">S-adenosyl-L-methionine</keyword>
<evidence type="ECO:0000256" key="6">
    <source>
        <dbReference type="ARBA" id="ARBA00041184"/>
    </source>
</evidence>
<organism evidence="9 10">
    <name type="scientific">Pholiota conissans</name>
    <dbReference type="NCBI Taxonomy" id="109636"/>
    <lineage>
        <taxon>Eukaryota</taxon>
        <taxon>Fungi</taxon>
        <taxon>Dikarya</taxon>
        <taxon>Basidiomycota</taxon>
        <taxon>Agaricomycotina</taxon>
        <taxon>Agaricomycetes</taxon>
        <taxon>Agaricomycetidae</taxon>
        <taxon>Agaricales</taxon>
        <taxon>Agaricineae</taxon>
        <taxon>Strophariaceae</taxon>
        <taxon>Pholiota</taxon>
    </lineage>
</organism>
<protein>
    <recommendedName>
        <fullName evidence="6">rRNA methyltransferase 2, mitochondrial</fullName>
    </recommendedName>
</protein>
<comment type="caution">
    <text evidence="9">The sequence shown here is derived from an EMBL/GenBank/DDBJ whole genome shotgun (WGS) entry which is preliminary data.</text>
</comment>
<name>A0A9P6CQV4_9AGAR</name>
<evidence type="ECO:0000256" key="1">
    <source>
        <dbReference type="ARBA" id="ARBA00009258"/>
    </source>
</evidence>
<dbReference type="AlphaFoldDB" id="A0A9P6CQV4"/>
<evidence type="ECO:0000313" key="9">
    <source>
        <dbReference type="EMBL" id="KAF9476301.1"/>
    </source>
</evidence>
<keyword evidence="2" id="KW-0698">rRNA processing</keyword>
<evidence type="ECO:0000256" key="5">
    <source>
        <dbReference type="ARBA" id="ARBA00022691"/>
    </source>
</evidence>
<dbReference type="PANTHER" id="PTHR10920:SF18">
    <property type="entry name" value="RRNA METHYLTRANSFERASE 2, MITOCHONDRIAL"/>
    <property type="match status" value="1"/>
</dbReference>
<evidence type="ECO:0000259" key="8">
    <source>
        <dbReference type="Pfam" id="PF01728"/>
    </source>
</evidence>
<keyword evidence="4" id="KW-0808">Transferase</keyword>
<keyword evidence="10" id="KW-1185">Reference proteome</keyword>
<proteinExistence type="inferred from homology"/>
<dbReference type="Gene3D" id="3.40.50.150">
    <property type="entry name" value="Vaccinia Virus protein VP39"/>
    <property type="match status" value="1"/>
</dbReference>
<dbReference type="PIRSF" id="PIRSF005461">
    <property type="entry name" value="23S_rRNA_mtase"/>
    <property type="match status" value="1"/>
</dbReference>
<evidence type="ECO:0000256" key="3">
    <source>
        <dbReference type="ARBA" id="ARBA00022603"/>
    </source>
</evidence>
<feature type="domain" description="Ribosomal RNA methyltransferase FtsJ" evidence="8">
    <location>
        <begin position="41"/>
        <end position="272"/>
    </location>
</feature>
<feature type="active site" description="Proton acceptor" evidence="7">
    <location>
        <position position="229"/>
    </location>
</feature>
<comment type="similarity">
    <text evidence="1">Belongs to the class I-like SAM-binding methyltransferase superfamily. RNA methyltransferase RlmE family.</text>
</comment>
<dbReference type="GO" id="GO:0005739">
    <property type="term" value="C:mitochondrion"/>
    <property type="evidence" value="ECO:0007669"/>
    <property type="project" value="TreeGrafter"/>
</dbReference>
<dbReference type="InterPro" id="IPR050082">
    <property type="entry name" value="RNA_methyltr_RlmE"/>
</dbReference>
<dbReference type="InterPro" id="IPR002877">
    <property type="entry name" value="RNA_MeTrfase_FtsJ_dom"/>
</dbReference>
<dbReference type="InterPro" id="IPR015507">
    <property type="entry name" value="rRNA-MeTfrase_E"/>
</dbReference>
<gene>
    <name evidence="9" type="ORF">BDN70DRAFT_812524</name>
</gene>
<evidence type="ECO:0000256" key="7">
    <source>
        <dbReference type="PIRSR" id="PIRSR005461-1"/>
    </source>
</evidence>
<keyword evidence="3 9" id="KW-0489">Methyltransferase</keyword>
<dbReference type="PANTHER" id="PTHR10920">
    <property type="entry name" value="RIBOSOMAL RNA METHYLTRANSFERASE"/>
    <property type="match status" value="1"/>
</dbReference>
<dbReference type="Pfam" id="PF01728">
    <property type="entry name" value="FtsJ"/>
    <property type="match status" value="1"/>
</dbReference>
<reference evidence="9" key="1">
    <citation type="submission" date="2020-11" db="EMBL/GenBank/DDBJ databases">
        <authorList>
            <consortium name="DOE Joint Genome Institute"/>
            <person name="Ahrendt S."/>
            <person name="Riley R."/>
            <person name="Andreopoulos W."/>
            <person name="Labutti K."/>
            <person name="Pangilinan J."/>
            <person name="Ruiz-Duenas F.J."/>
            <person name="Barrasa J.M."/>
            <person name="Sanchez-Garcia M."/>
            <person name="Camarero S."/>
            <person name="Miyauchi S."/>
            <person name="Serrano A."/>
            <person name="Linde D."/>
            <person name="Babiker R."/>
            <person name="Drula E."/>
            <person name="Ayuso-Fernandez I."/>
            <person name="Pacheco R."/>
            <person name="Padilla G."/>
            <person name="Ferreira P."/>
            <person name="Barriuso J."/>
            <person name="Kellner H."/>
            <person name="Castanera R."/>
            <person name="Alfaro M."/>
            <person name="Ramirez L."/>
            <person name="Pisabarro A.G."/>
            <person name="Kuo A."/>
            <person name="Tritt A."/>
            <person name="Lipzen A."/>
            <person name="He G."/>
            <person name="Yan M."/>
            <person name="Ng V."/>
            <person name="Cullen D."/>
            <person name="Martin F."/>
            <person name="Rosso M.-N."/>
            <person name="Henrissat B."/>
            <person name="Hibbett D."/>
            <person name="Martinez A.T."/>
            <person name="Grigoriev I.V."/>
        </authorList>
    </citation>
    <scope>NUCLEOTIDE SEQUENCE</scope>
    <source>
        <strain evidence="9">CIRM-BRFM 674</strain>
    </source>
</reference>
<evidence type="ECO:0000313" key="10">
    <source>
        <dbReference type="Proteomes" id="UP000807469"/>
    </source>
</evidence>
<dbReference type="HAMAP" id="MF_01547">
    <property type="entry name" value="RNA_methyltr_E"/>
    <property type="match status" value="1"/>
</dbReference>
<evidence type="ECO:0000256" key="4">
    <source>
        <dbReference type="ARBA" id="ARBA00022679"/>
    </source>
</evidence>
<dbReference type="GO" id="GO:0008650">
    <property type="term" value="F:rRNA (uridine-2'-O-)-methyltransferase activity"/>
    <property type="evidence" value="ECO:0007669"/>
    <property type="project" value="TreeGrafter"/>
</dbReference>
<sequence>MAFRQTISVLSEKSKSKSASWASRQFRDPYVKKRLSDPAAYRARSAFKLLEVDETWTFLDHPDVNAVVDLGAAPGGWSQVVASKLGWTPSPSTTSEPVRARPKPERLAHFDPLNIDDVGGHATEVKGRGKIISVDLLDIAPIPGVHTIKADFMDGATTRQIKQLLIGPGNPFGKADVILSDMAANITGHEYVDIQSSCDICEAVFEFTRNNLRTADSIGRKQGGVLLIKYFDHPLLQGFLDQYLKPNFQYTHRIKPKSSRATSRENYFLCRGWNP</sequence>
<dbReference type="InterPro" id="IPR029063">
    <property type="entry name" value="SAM-dependent_MTases_sf"/>
</dbReference>
<dbReference type="SUPFAM" id="SSF53335">
    <property type="entry name" value="S-adenosyl-L-methionine-dependent methyltransferases"/>
    <property type="match status" value="1"/>
</dbReference>
<accession>A0A9P6CQV4</accession>
<evidence type="ECO:0000256" key="2">
    <source>
        <dbReference type="ARBA" id="ARBA00022552"/>
    </source>
</evidence>
<dbReference type="Proteomes" id="UP000807469">
    <property type="component" value="Unassembled WGS sequence"/>
</dbReference>
<dbReference type="OrthoDB" id="20105at2759"/>
<dbReference type="EMBL" id="MU155299">
    <property type="protein sequence ID" value="KAF9476301.1"/>
    <property type="molecule type" value="Genomic_DNA"/>
</dbReference>